<dbReference type="EMBL" id="PEQY01000001">
    <property type="protein sequence ID" value="PIM80616.1"/>
    <property type="molecule type" value="Genomic_DNA"/>
</dbReference>
<comment type="caution">
    <text evidence="1">The sequence shown here is derived from an EMBL/GenBank/DDBJ whole genome shotgun (WGS) entry which is preliminary data.</text>
</comment>
<accession>A0A2G9EI69</accession>
<evidence type="ECO:0000313" key="2">
    <source>
        <dbReference type="Proteomes" id="UP000229011"/>
    </source>
</evidence>
<organism evidence="1 2">
    <name type="scientific">Fusobacterium pseudoperiodonticum</name>
    <dbReference type="NCBI Taxonomy" id="2663009"/>
    <lineage>
        <taxon>Bacteria</taxon>
        <taxon>Fusobacteriati</taxon>
        <taxon>Fusobacteriota</taxon>
        <taxon>Fusobacteriia</taxon>
        <taxon>Fusobacteriales</taxon>
        <taxon>Fusobacteriaceae</taxon>
        <taxon>Fusobacterium</taxon>
    </lineage>
</organism>
<dbReference type="SUPFAM" id="SSF158682">
    <property type="entry name" value="TerB-like"/>
    <property type="match status" value="1"/>
</dbReference>
<protein>
    <recommendedName>
        <fullName evidence="3">Co-chaperone DjlA N-terminal domain-containing protein</fullName>
    </recommendedName>
</protein>
<name>A0A2G9EI69_9FUSO</name>
<dbReference type="AlphaFoldDB" id="A0A2G9EI69"/>
<dbReference type="Gene3D" id="1.10.3680.10">
    <property type="entry name" value="TerB-like"/>
    <property type="match status" value="1"/>
</dbReference>
<dbReference type="InterPro" id="IPR029024">
    <property type="entry name" value="TerB-like"/>
</dbReference>
<proteinExistence type="predicted"/>
<evidence type="ECO:0000313" key="1">
    <source>
        <dbReference type="EMBL" id="PIM80616.1"/>
    </source>
</evidence>
<evidence type="ECO:0008006" key="3">
    <source>
        <dbReference type="Google" id="ProtNLM"/>
    </source>
</evidence>
<sequence length="134" mass="15869">MYLSNLNEKQKYLFLEFAYCLAVSDGNYSVEEQNLMNAYCNEMLITFDSTKIIDKLPEKIIEKINLECNEHEKKIFIFEALGLVLSDLDYTESEKQIINSALMKFGLKDEFRNECENIIREYMHLQNRLNSLIF</sequence>
<dbReference type="RefSeq" id="WP_099959212.1">
    <property type="nucleotide sequence ID" value="NZ_PEQY01000001.1"/>
</dbReference>
<dbReference type="Proteomes" id="UP000229011">
    <property type="component" value="Unassembled WGS sequence"/>
</dbReference>
<dbReference type="GeneID" id="93328704"/>
<gene>
    <name evidence="1" type="ORF">CTM71_09710</name>
</gene>
<reference evidence="1 2" key="1">
    <citation type="submission" date="2017-11" db="EMBL/GenBank/DDBJ databases">
        <title>Genome sequencing of Fusobacterium periodonticum KCOM 1259.</title>
        <authorList>
            <person name="Kook J.-K."/>
            <person name="Park S.-N."/>
            <person name="Lim Y.K."/>
        </authorList>
    </citation>
    <scope>NUCLEOTIDE SEQUENCE [LARGE SCALE GENOMIC DNA]</scope>
    <source>
        <strain evidence="1 2">KCOM 1259</strain>
    </source>
</reference>